<dbReference type="Pfam" id="PF01850">
    <property type="entry name" value="PIN"/>
    <property type="match status" value="1"/>
</dbReference>
<dbReference type="Proteomes" id="UP000243002">
    <property type="component" value="Unassembled WGS sequence"/>
</dbReference>
<dbReference type="RefSeq" id="WP_106632679.1">
    <property type="nucleotide sequence ID" value="NZ_PXXO01000012.1"/>
</dbReference>
<sequence>MILDTSLLLAILQREPGWERHQQALEQVEVLRMSAGTLQELLLVAHCRGVLEPMQTLLDLIDPDLVPVDADLAERALGIFLRFGKGQGHPAQLNFGDCFAAALAERDRLPLGYIGDDFSKASF</sequence>
<dbReference type="InterPro" id="IPR029060">
    <property type="entry name" value="PIN-like_dom_sf"/>
</dbReference>
<name>A0A2P7MTB1_9CYAN</name>
<dbReference type="SUPFAM" id="SSF88723">
    <property type="entry name" value="PIN domain-like"/>
    <property type="match status" value="1"/>
</dbReference>
<keyword evidence="3" id="KW-1185">Reference proteome</keyword>
<organism evidence="2 3">
    <name type="scientific">Cyanobium usitatum str. Tous</name>
    <dbReference type="NCBI Taxonomy" id="2116684"/>
    <lineage>
        <taxon>Bacteria</taxon>
        <taxon>Bacillati</taxon>
        <taxon>Cyanobacteriota</taxon>
        <taxon>Cyanophyceae</taxon>
        <taxon>Synechococcales</taxon>
        <taxon>Prochlorococcaceae</taxon>
        <taxon>Cyanobium</taxon>
    </lineage>
</organism>
<accession>A0A2P7MTB1</accession>
<evidence type="ECO:0000313" key="2">
    <source>
        <dbReference type="EMBL" id="PSJ04426.1"/>
    </source>
</evidence>
<feature type="domain" description="PIN" evidence="1">
    <location>
        <begin position="1"/>
        <end position="120"/>
    </location>
</feature>
<protein>
    <submittedName>
        <fullName evidence="2">VapC toxin family PIN domain ribonuclease</fullName>
    </submittedName>
</protein>
<reference evidence="2 3" key="1">
    <citation type="journal article" date="2018" name="Environ. Microbiol.">
        <title>Ecological and genomic features of two widespread freshwater picocyanobacteria.</title>
        <authorList>
            <person name="Cabello-Yeves P.J."/>
            <person name="Picazo A."/>
            <person name="Camacho A."/>
            <person name="Callieri C."/>
            <person name="Rosselli R."/>
            <person name="Roda-Garcia J.J."/>
            <person name="Coutinho F.H."/>
            <person name="Rodriguez-Valera F."/>
        </authorList>
    </citation>
    <scope>NUCLEOTIDE SEQUENCE [LARGE SCALE GENOMIC DNA]</scope>
    <source>
        <strain evidence="2 3">Tous</strain>
    </source>
</reference>
<evidence type="ECO:0000259" key="1">
    <source>
        <dbReference type="Pfam" id="PF01850"/>
    </source>
</evidence>
<gene>
    <name evidence="2" type="ORF">C7K55_10490</name>
</gene>
<dbReference type="Gene3D" id="3.40.50.1010">
    <property type="entry name" value="5'-nuclease"/>
    <property type="match status" value="1"/>
</dbReference>
<dbReference type="EMBL" id="PXXO01000012">
    <property type="protein sequence ID" value="PSJ04426.1"/>
    <property type="molecule type" value="Genomic_DNA"/>
</dbReference>
<dbReference type="InterPro" id="IPR002716">
    <property type="entry name" value="PIN_dom"/>
</dbReference>
<proteinExistence type="predicted"/>
<comment type="caution">
    <text evidence="2">The sequence shown here is derived from an EMBL/GenBank/DDBJ whole genome shotgun (WGS) entry which is preliminary data.</text>
</comment>
<dbReference type="AlphaFoldDB" id="A0A2P7MTB1"/>
<evidence type="ECO:0000313" key="3">
    <source>
        <dbReference type="Proteomes" id="UP000243002"/>
    </source>
</evidence>
<dbReference type="OrthoDB" id="32625at2"/>
<dbReference type="CDD" id="cd09871">
    <property type="entry name" value="PIN_MtVapC28-VapC30-like"/>
    <property type="match status" value="1"/>
</dbReference>